<feature type="domain" description="HTH LytTR-type" evidence="1">
    <location>
        <begin position="41"/>
        <end position="145"/>
    </location>
</feature>
<name>A0ABZ3F1V6_9FIRM</name>
<gene>
    <name evidence="2" type="ORF">V6984_10365</name>
</gene>
<evidence type="ECO:0000313" key="3">
    <source>
        <dbReference type="Proteomes" id="UP001451571"/>
    </source>
</evidence>
<dbReference type="Proteomes" id="UP001451571">
    <property type="component" value="Chromosome"/>
</dbReference>
<keyword evidence="3" id="KW-1185">Reference proteome</keyword>
<dbReference type="InterPro" id="IPR046947">
    <property type="entry name" value="LytR-like"/>
</dbReference>
<evidence type="ECO:0000259" key="1">
    <source>
        <dbReference type="PROSITE" id="PS50930"/>
    </source>
</evidence>
<proteinExistence type="predicted"/>
<dbReference type="SMART" id="SM00850">
    <property type="entry name" value="LytTR"/>
    <property type="match status" value="1"/>
</dbReference>
<dbReference type="PANTHER" id="PTHR37299:SF4">
    <property type="entry name" value="TRANSCRIPTIONAL REGULATOR"/>
    <property type="match status" value="1"/>
</dbReference>
<dbReference type="EMBL" id="CP146256">
    <property type="protein sequence ID" value="XAH76135.1"/>
    <property type="molecule type" value="Genomic_DNA"/>
</dbReference>
<dbReference type="GO" id="GO:0003677">
    <property type="term" value="F:DNA binding"/>
    <property type="evidence" value="ECO:0007669"/>
    <property type="project" value="UniProtKB-KW"/>
</dbReference>
<dbReference type="Gene3D" id="2.40.50.1020">
    <property type="entry name" value="LytTr DNA-binding domain"/>
    <property type="match status" value="1"/>
</dbReference>
<organism evidence="2 3">
    <name type="scientific">Kineothrix sedimenti</name>
    <dbReference type="NCBI Taxonomy" id="3123317"/>
    <lineage>
        <taxon>Bacteria</taxon>
        <taxon>Bacillati</taxon>
        <taxon>Bacillota</taxon>
        <taxon>Clostridia</taxon>
        <taxon>Lachnospirales</taxon>
        <taxon>Lachnospiraceae</taxon>
        <taxon>Kineothrix</taxon>
    </lineage>
</organism>
<sequence>MRVTVRKIDNKEQEQVIIECVELTQEIKDIYTYAISKGIELSGAENGHIIKIKLEEIYYFEAVDEKLFAYTQNRVFEIKLRLYEAERAYAPYHFIRCSKSVVLNLMQLKSISPALNGRFLAHLKNGEKVMISRQYIGSIRETVFGGNIK</sequence>
<dbReference type="PANTHER" id="PTHR37299">
    <property type="entry name" value="TRANSCRIPTIONAL REGULATOR-RELATED"/>
    <property type="match status" value="1"/>
</dbReference>
<dbReference type="Pfam" id="PF04397">
    <property type="entry name" value="LytTR"/>
    <property type="match status" value="1"/>
</dbReference>
<dbReference type="InterPro" id="IPR007492">
    <property type="entry name" value="LytTR_DNA-bd_dom"/>
</dbReference>
<protein>
    <submittedName>
        <fullName evidence="2">LytTR family DNA-binding domain-containing protein</fullName>
    </submittedName>
</protein>
<dbReference type="RefSeq" id="WP_342759707.1">
    <property type="nucleotide sequence ID" value="NZ_CP146256.1"/>
</dbReference>
<dbReference type="PROSITE" id="PS50930">
    <property type="entry name" value="HTH_LYTTR"/>
    <property type="match status" value="1"/>
</dbReference>
<evidence type="ECO:0000313" key="2">
    <source>
        <dbReference type="EMBL" id="XAH76135.1"/>
    </source>
</evidence>
<keyword evidence="2" id="KW-0238">DNA-binding</keyword>
<reference evidence="2 3" key="1">
    <citation type="submission" date="2024-02" db="EMBL/GenBank/DDBJ databases">
        <title>Bacterial strain from lacustrine sediment.</title>
        <authorList>
            <person name="Petit C."/>
            <person name="Fadhlaoui K."/>
        </authorList>
    </citation>
    <scope>NUCLEOTIDE SEQUENCE [LARGE SCALE GENOMIC DNA]</scope>
    <source>
        <strain evidence="2 3">IPX-CK</strain>
    </source>
</reference>
<accession>A0ABZ3F1V6</accession>